<organism evidence="1 2">
    <name type="scientific">Bradyrhizobium vignae</name>
    <dbReference type="NCBI Taxonomy" id="1549949"/>
    <lineage>
        <taxon>Bacteria</taxon>
        <taxon>Pseudomonadati</taxon>
        <taxon>Pseudomonadota</taxon>
        <taxon>Alphaproteobacteria</taxon>
        <taxon>Hyphomicrobiales</taxon>
        <taxon>Nitrobacteraceae</taxon>
        <taxon>Bradyrhizobium</taxon>
    </lineage>
</organism>
<dbReference type="AlphaFoldDB" id="A0A2U3Q0W6"/>
<evidence type="ECO:0000313" key="2">
    <source>
        <dbReference type="Proteomes" id="UP000246085"/>
    </source>
</evidence>
<accession>A0A2U3Q0W6</accession>
<evidence type="ECO:0000313" key="1">
    <source>
        <dbReference type="EMBL" id="SPP95055.1"/>
    </source>
</evidence>
<name>A0A2U3Q0W6_9BRAD</name>
<dbReference type="KEGG" id="bvz:BRAD3257_4044"/>
<sequence>MISFLVSLNLCPRRNTSAEAYSLTFSSL</sequence>
<protein>
    <submittedName>
        <fullName evidence="1">Uncharacterized protein</fullName>
    </submittedName>
</protein>
<reference evidence="1 2" key="1">
    <citation type="submission" date="2018-03" db="EMBL/GenBank/DDBJ databases">
        <authorList>
            <person name="Gully D."/>
        </authorList>
    </citation>
    <scope>NUCLEOTIDE SEQUENCE [LARGE SCALE GENOMIC DNA]</scope>
    <source>
        <strain evidence="1">ORS3257</strain>
    </source>
</reference>
<dbReference type="Proteomes" id="UP000246085">
    <property type="component" value="Chromosome BRAD3257"/>
</dbReference>
<gene>
    <name evidence="1" type="ORF">BRAD3257_4044</name>
</gene>
<proteinExistence type="predicted"/>
<dbReference type="EMBL" id="LS398110">
    <property type="protein sequence ID" value="SPP95055.1"/>
    <property type="molecule type" value="Genomic_DNA"/>
</dbReference>